<dbReference type="GO" id="GO:0071555">
    <property type="term" value="P:cell wall organization"/>
    <property type="evidence" value="ECO:0007669"/>
    <property type="project" value="UniProtKB-KW"/>
</dbReference>
<dbReference type="HOGENOM" id="CLU_039268_0_0_9"/>
<dbReference type="FunFam" id="3.30.1490.20:FF:000007">
    <property type="entry name" value="D-alanine--D-alanine ligase"/>
    <property type="match status" value="1"/>
</dbReference>
<comment type="subcellular location">
    <subcellularLocation>
        <location evidence="3 22">Cytoplasm</location>
    </subcellularLocation>
</comment>
<dbReference type="UniPathway" id="UPA00219"/>
<dbReference type="InterPro" id="IPR011095">
    <property type="entry name" value="Dala_Dala_lig_C"/>
</dbReference>
<comment type="cofactor">
    <cofactor evidence="1">
        <name>Mn(2+)</name>
        <dbReference type="ChEBI" id="CHEBI:29035"/>
    </cofactor>
</comment>
<evidence type="ECO:0000256" key="26">
    <source>
        <dbReference type="PROSITE-ProRule" id="PRU00409"/>
    </source>
</evidence>
<evidence type="ECO:0000256" key="2">
    <source>
        <dbReference type="ARBA" id="ARBA00003921"/>
    </source>
</evidence>
<reference evidence="28 29" key="1">
    <citation type="journal article" date="2014" name="Genome Announc.">
        <title>Complete Genome Sequence of Amino Acid-Utilizing Eubacterium acidaminophilum al-2 (DSM 3953).</title>
        <authorList>
            <person name="Poehlein A."/>
            <person name="Andreesen J.R."/>
            <person name="Daniel R."/>
        </authorList>
    </citation>
    <scope>NUCLEOTIDE SEQUENCE [LARGE SCALE GENOMIC DNA]</scope>
    <source>
        <strain evidence="28 29">DSM 3953</strain>
    </source>
</reference>
<dbReference type="InterPro" id="IPR011761">
    <property type="entry name" value="ATP-grasp"/>
</dbReference>
<keyword evidence="14 22" id="KW-0573">Peptidoglycan synthesis</keyword>
<feature type="binding site" evidence="25">
    <location>
        <position position="315"/>
    </location>
    <ligand>
        <name>Mg(2+)</name>
        <dbReference type="ChEBI" id="CHEBI:18420"/>
        <label>2</label>
    </ligand>
</feature>
<keyword evidence="7 22" id="KW-0963">Cytoplasm</keyword>
<dbReference type="GO" id="GO:0005524">
    <property type="term" value="F:ATP binding"/>
    <property type="evidence" value="ECO:0007669"/>
    <property type="project" value="UniProtKB-UniRule"/>
</dbReference>
<protein>
    <recommendedName>
        <fullName evidence="19 22">D-alanine--D-alanine ligase</fullName>
        <ecNumber evidence="6 22">6.3.2.4</ecNumber>
    </recommendedName>
    <alternativeName>
        <fullName evidence="21 22">D-Ala-D-Ala ligase</fullName>
    </alternativeName>
    <alternativeName>
        <fullName evidence="20 22">D-alanylalanine synthetase</fullName>
    </alternativeName>
</protein>
<evidence type="ECO:0000256" key="21">
    <source>
        <dbReference type="ARBA" id="ARBA00077154"/>
    </source>
</evidence>
<dbReference type="eggNOG" id="COG1181">
    <property type="taxonomic scope" value="Bacteria"/>
</dbReference>
<dbReference type="HAMAP" id="MF_00047">
    <property type="entry name" value="Dala_Dala_lig"/>
    <property type="match status" value="1"/>
</dbReference>
<feature type="binding site" evidence="25">
    <location>
        <position position="315"/>
    </location>
    <ligand>
        <name>Mg(2+)</name>
        <dbReference type="ChEBI" id="CHEBI:18420"/>
        <label>1</label>
    </ligand>
</feature>
<evidence type="ECO:0000256" key="18">
    <source>
        <dbReference type="ARBA" id="ARBA00060592"/>
    </source>
</evidence>
<name>W8U890_PEPAC</name>
<evidence type="ECO:0000256" key="22">
    <source>
        <dbReference type="HAMAP-Rule" id="MF_00047"/>
    </source>
</evidence>
<dbReference type="SUPFAM" id="SSF52440">
    <property type="entry name" value="PreATP-grasp domain"/>
    <property type="match status" value="1"/>
</dbReference>
<evidence type="ECO:0000256" key="23">
    <source>
        <dbReference type="PIRSR" id="PIRSR039102-1"/>
    </source>
</evidence>
<dbReference type="PATRIC" id="fig|1286171.3.peg.1758"/>
<comment type="similarity">
    <text evidence="5 22">Belongs to the D-alanine--D-alanine ligase family.</text>
</comment>
<dbReference type="AlphaFoldDB" id="W8U890"/>
<feature type="binding site" evidence="24">
    <location>
        <begin position="221"/>
        <end position="228"/>
    </location>
    <ligand>
        <name>ATP</name>
        <dbReference type="ChEBI" id="CHEBI:30616"/>
    </ligand>
</feature>
<evidence type="ECO:0000256" key="3">
    <source>
        <dbReference type="ARBA" id="ARBA00004496"/>
    </source>
</evidence>
<dbReference type="FunFam" id="3.30.470.20:FF:000008">
    <property type="entry name" value="D-alanine--D-alanine ligase"/>
    <property type="match status" value="1"/>
</dbReference>
<dbReference type="Gene3D" id="3.40.50.20">
    <property type="match status" value="1"/>
</dbReference>
<dbReference type="GO" id="GO:0008360">
    <property type="term" value="P:regulation of cell shape"/>
    <property type="evidence" value="ECO:0007669"/>
    <property type="project" value="UniProtKB-KW"/>
</dbReference>
<evidence type="ECO:0000256" key="11">
    <source>
        <dbReference type="ARBA" id="ARBA00022840"/>
    </source>
</evidence>
<sequence>MEKLNVVILFGGKSGEHDVSLESAASVYRAIDKDKYNIHTIGIAKNGKWAYCSCGPDEIQSGKWVEHEVEGSKINFIPSQKGSVGIELNDGSLVPVDVCFPVLHGPRGEDGTIQGLFEMAEIPYVGCKVLASSLAMDKIMFKKIMDFEGVPQVDYVYTTRFEFSDDPQGFADIAEERLRYPMFTKPANMGSSVGISKVGSRAELIEGVKNALEYDSKVVVEQGIRAREIEVAVLGNSEVEASVAGEIIPCKDFYDYEAKYLANESKTLIPAGIDKELENTIREMAIKAFKAIDGSGISRIDFFVEHESGTVYLNEINTMPGFTKISMYPKLWEATGVGYRELIDKLIKLAMEK</sequence>
<dbReference type="PANTHER" id="PTHR23132">
    <property type="entry name" value="D-ALANINE--D-ALANINE LIGASE"/>
    <property type="match status" value="1"/>
</dbReference>
<gene>
    <name evidence="22 28" type="primary">ddl</name>
    <name evidence="28" type="ORF">EAL2_c17990</name>
</gene>
<keyword evidence="11 26" id="KW-0067">ATP-binding</keyword>
<evidence type="ECO:0000256" key="5">
    <source>
        <dbReference type="ARBA" id="ARBA00010871"/>
    </source>
</evidence>
<keyword evidence="16 22" id="KW-0961">Cell wall biogenesis/degradation</keyword>
<evidence type="ECO:0000256" key="1">
    <source>
        <dbReference type="ARBA" id="ARBA00001936"/>
    </source>
</evidence>
<dbReference type="InterPro" id="IPR000291">
    <property type="entry name" value="D-Ala_lig_Van_CS"/>
</dbReference>
<feature type="domain" description="ATP-grasp" evidence="27">
    <location>
        <begin position="142"/>
        <end position="348"/>
    </location>
</feature>
<comment type="pathway">
    <text evidence="4 22">Cell wall biogenesis; peptidoglycan biosynthesis.</text>
</comment>
<keyword evidence="29" id="KW-1185">Reference proteome</keyword>
<dbReference type="GO" id="GO:0005829">
    <property type="term" value="C:cytosol"/>
    <property type="evidence" value="ECO:0007669"/>
    <property type="project" value="TreeGrafter"/>
</dbReference>
<feature type="active site" evidence="23">
    <location>
        <position position="16"/>
    </location>
</feature>
<dbReference type="PROSITE" id="PS00844">
    <property type="entry name" value="DALA_DALA_LIGASE_2"/>
    <property type="match status" value="1"/>
</dbReference>
<dbReference type="Gene3D" id="3.30.1490.20">
    <property type="entry name" value="ATP-grasp fold, A domain"/>
    <property type="match status" value="1"/>
</dbReference>
<evidence type="ECO:0000256" key="15">
    <source>
        <dbReference type="ARBA" id="ARBA00023211"/>
    </source>
</evidence>
<dbReference type="KEGG" id="eac:EAL2_c17990"/>
<dbReference type="EC" id="6.3.2.4" evidence="6 22"/>
<organism evidence="28 29">
    <name type="scientific">Peptoclostridium acidaminophilum DSM 3953</name>
    <dbReference type="NCBI Taxonomy" id="1286171"/>
    <lineage>
        <taxon>Bacteria</taxon>
        <taxon>Bacillati</taxon>
        <taxon>Bacillota</taxon>
        <taxon>Clostridia</taxon>
        <taxon>Peptostreptococcales</taxon>
        <taxon>Peptoclostridiaceae</taxon>
        <taxon>Peptoclostridium</taxon>
    </lineage>
</organism>
<evidence type="ECO:0000256" key="9">
    <source>
        <dbReference type="ARBA" id="ARBA00022723"/>
    </source>
</evidence>
<keyword evidence="8 22" id="KW-0436">Ligase</keyword>
<evidence type="ECO:0000256" key="8">
    <source>
        <dbReference type="ARBA" id="ARBA00022598"/>
    </source>
</evidence>
<comment type="pathway">
    <text evidence="18">Glycan biosynthesis.</text>
</comment>
<evidence type="ECO:0000256" key="10">
    <source>
        <dbReference type="ARBA" id="ARBA00022741"/>
    </source>
</evidence>
<dbReference type="RefSeq" id="WP_201770165.1">
    <property type="nucleotide sequence ID" value="NZ_CP007452.1"/>
</dbReference>
<feature type="active site" evidence="23">
    <location>
        <position position="191"/>
    </location>
</feature>
<dbReference type="EMBL" id="CP007452">
    <property type="protein sequence ID" value="AHM57091.1"/>
    <property type="molecule type" value="Genomic_DNA"/>
</dbReference>
<dbReference type="PANTHER" id="PTHR23132:SF25">
    <property type="entry name" value="D-ALANINE--D-ALANINE LIGASE A"/>
    <property type="match status" value="1"/>
</dbReference>
<evidence type="ECO:0000256" key="4">
    <source>
        <dbReference type="ARBA" id="ARBA00004752"/>
    </source>
</evidence>
<keyword evidence="13 22" id="KW-0133">Cell shape</keyword>
<feature type="binding site" evidence="24">
    <location>
        <position position="138"/>
    </location>
    <ligand>
        <name>ATP</name>
        <dbReference type="ChEBI" id="CHEBI:30616"/>
    </ligand>
</feature>
<dbReference type="GO" id="GO:0008716">
    <property type="term" value="F:D-alanine-D-alanine ligase activity"/>
    <property type="evidence" value="ECO:0007669"/>
    <property type="project" value="UniProtKB-UniRule"/>
</dbReference>
<dbReference type="GO" id="GO:0009252">
    <property type="term" value="P:peptidoglycan biosynthetic process"/>
    <property type="evidence" value="ECO:0007669"/>
    <property type="project" value="UniProtKB-UniRule"/>
</dbReference>
<evidence type="ECO:0000256" key="19">
    <source>
        <dbReference type="ARBA" id="ARBA00068427"/>
    </source>
</evidence>
<dbReference type="Pfam" id="PF01820">
    <property type="entry name" value="Dala_Dala_lig_N"/>
    <property type="match status" value="1"/>
</dbReference>
<dbReference type="STRING" id="1286171.EAL2_c17990"/>
<keyword evidence="12 25" id="KW-0460">Magnesium</keyword>
<feature type="binding site" evidence="24">
    <location>
        <begin position="183"/>
        <end position="185"/>
    </location>
    <ligand>
        <name>ATP</name>
        <dbReference type="ChEBI" id="CHEBI:30616"/>
    </ligand>
</feature>
<feature type="binding site" evidence="25">
    <location>
        <position position="317"/>
    </location>
    <ligand>
        <name>Mg(2+)</name>
        <dbReference type="ChEBI" id="CHEBI:18420"/>
        <label>2</label>
    </ligand>
</feature>
<feature type="binding site" evidence="25">
    <location>
        <position position="301"/>
    </location>
    <ligand>
        <name>Mg(2+)</name>
        <dbReference type="ChEBI" id="CHEBI:18420"/>
        <label>1</label>
    </ligand>
</feature>
<evidence type="ECO:0000256" key="7">
    <source>
        <dbReference type="ARBA" id="ARBA00022490"/>
    </source>
</evidence>
<evidence type="ECO:0000256" key="12">
    <source>
        <dbReference type="ARBA" id="ARBA00022842"/>
    </source>
</evidence>
<dbReference type="PROSITE" id="PS00843">
    <property type="entry name" value="DALA_DALA_LIGASE_1"/>
    <property type="match status" value="1"/>
</dbReference>
<comment type="function">
    <text evidence="2 22">Cell wall formation.</text>
</comment>
<comment type="catalytic activity">
    <reaction evidence="17 22">
        <text>2 D-alanine + ATP = D-alanyl-D-alanine + ADP + phosphate + H(+)</text>
        <dbReference type="Rhea" id="RHEA:11224"/>
        <dbReference type="ChEBI" id="CHEBI:15378"/>
        <dbReference type="ChEBI" id="CHEBI:30616"/>
        <dbReference type="ChEBI" id="CHEBI:43474"/>
        <dbReference type="ChEBI" id="CHEBI:57416"/>
        <dbReference type="ChEBI" id="CHEBI:57822"/>
        <dbReference type="ChEBI" id="CHEBI:456216"/>
        <dbReference type="EC" id="6.3.2.4"/>
    </reaction>
</comment>
<dbReference type="GO" id="GO:0046872">
    <property type="term" value="F:metal ion binding"/>
    <property type="evidence" value="ECO:0007669"/>
    <property type="project" value="UniProtKB-KW"/>
</dbReference>
<dbReference type="Gene3D" id="3.30.470.20">
    <property type="entry name" value="ATP-grasp fold, B domain"/>
    <property type="match status" value="1"/>
</dbReference>
<dbReference type="InterPro" id="IPR013815">
    <property type="entry name" value="ATP_grasp_subdomain_1"/>
</dbReference>
<evidence type="ECO:0000259" key="27">
    <source>
        <dbReference type="PROSITE" id="PS50975"/>
    </source>
</evidence>
<dbReference type="Proteomes" id="UP000019591">
    <property type="component" value="Chromosome"/>
</dbReference>
<keyword evidence="9 25" id="KW-0479">Metal-binding</keyword>
<accession>W8U890</accession>
<dbReference type="SUPFAM" id="SSF56059">
    <property type="entry name" value="Glutathione synthetase ATP-binding domain-like"/>
    <property type="match status" value="1"/>
</dbReference>
<evidence type="ECO:0000256" key="20">
    <source>
        <dbReference type="ARBA" id="ARBA00076288"/>
    </source>
</evidence>
<proteinExistence type="inferred from homology"/>
<dbReference type="Pfam" id="PF07478">
    <property type="entry name" value="Dala_Dala_lig_C"/>
    <property type="match status" value="1"/>
</dbReference>
<keyword evidence="15 25" id="KW-0464">Manganese</keyword>
<dbReference type="NCBIfam" id="NF002378">
    <property type="entry name" value="PRK01372.1"/>
    <property type="match status" value="1"/>
</dbReference>
<feature type="binding site" evidence="24">
    <location>
        <begin position="191"/>
        <end position="192"/>
    </location>
    <ligand>
        <name>ATP</name>
        <dbReference type="ChEBI" id="CHEBI:30616"/>
    </ligand>
</feature>
<feature type="binding site" evidence="24">
    <location>
        <begin position="314"/>
        <end position="315"/>
    </location>
    <ligand>
        <name>ATP</name>
        <dbReference type="ChEBI" id="CHEBI:30616"/>
    </ligand>
</feature>
<dbReference type="InterPro" id="IPR011127">
    <property type="entry name" value="Dala_Dala_lig_N"/>
</dbReference>
<feature type="active site" evidence="23">
    <location>
        <position position="326"/>
    </location>
</feature>
<evidence type="ECO:0000256" key="24">
    <source>
        <dbReference type="PIRSR" id="PIRSR039102-2"/>
    </source>
</evidence>
<dbReference type="NCBIfam" id="TIGR01205">
    <property type="entry name" value="D_ala_D_alaTIGR"/>
    <property type="match status" value="1"/>
</dbReference>
<dbReference type="InterPro" id="IPR016185">
    <property type="entry name" value="PreATP-grasp_dom_sf"/>
</dbReference>
<keyword evidence="10 24" id="KW-0547">Nucleotide-binding</keyword>
<comment type="cofactor">
    <cofactor evidence="25">
        <name>Mg(2+)</name>
        <dbReference type="ChEBI" id="CHEBI:18420"/>
    </cofactor>
    <cofactor evidence="25">
        <name>Mn(2+)</name>
        <dbReference type="ChEBI" id="CHEBI:29035"/>
    </cofactor>
    <text evidence="25">Binds 2 magnesium or manganese ions per subunit.</text>
</comment>
<evidence type="ECO:0000313" key="29">
    <source>
        <dbReference type="Proteomes" id="UP000019591"/>
    </source>
</evidence>
<dbReference type="InterPro" id="IPR005905">
    <property type="entry name" value="D_ala_D_ala"/>
</dbReference>
<dbReference type="PROSITE" id="PS50975">
    <property type="entry name" value="ATP_GRASP"/>
    <property type="match status" value="1"/>
</dbReference>
<evidence type="ECO:0000256" key="25">
    <source>
        <dbReference type="PIRSR" id="PIRSR039102-3"/>
    </source>
</evidence>
<evidence type="ECO:0000256" key="16">
    <source>
        <dbReference type="ARBA" id="ARBA00023316"/>
    </source>
</evidence>
<evidence type="ECO:0000256" key="13">
    <source>
        <dbReference type="ARBA" id="ARBA00022960"/>
    </source>
</evidence>
<evidence type="ECO:0000256" key="17">
    <source>
        <dbReference type="ARBA" id="ARBA00047614"/>
    </source>
</evidence>
<dbReference type="NCBIfam" id="NF002528">
    <property type="entry name" value="PRK01966.1-4"/>
    <property type="match status" value="1"/>
</dbReference>
<evidence type="ECO:0000256" key="6">
    <source>
        <dbReference type="ARBA" id="ARBA00012216"/>
    </source>
</evidence>
<evidence type="ECO:0000313" key="28">
    <source>
        <dbReference type="EMBL" id="AHM57091.1"/>
    </source>
</evidence>
<evidence type="ECO:0000256" key="14">
    <source>
        <dbReference type="ARBA" id="ARBA00022984"/>
    </source>
</evidence>
<dbReference type="PIRSF" id="PIRSF039102">
    <property type="entry name" value="Ddl/VanB"/>
    <property type="match status" value="1"/>
</dbReference>